<dbReference type="Proteomes" id="UP000046393">
    <property type="component" value="Unplaced"/>
</dbReference>
<proteinExistence type="predicted"/>
<sequence>MLLSLKDVAVVAAEYEKRFGTMKCRGQQWFRTAQTMPTTLTHSDVADVTITIRSGGKYEGLERHLGHRPRHCDDD</sequence>
<name>A0A0N5AGT4_9BILA</name>
<evidence type="ECO:0000313" key="2">
    <source>
        <dbReference type="WBParaSite" id="SMUV_0000355301-mRNA-1"/>
    </source>
</evidence>
<protein>
    <submittedName>
        <fullName evidence="2">Transposase</fullName>
    </submittedName>
</protein>
<evidence type="ECO:0000313" key="1">
    <source>
        <dbReference type="Proteomes" id="UP000046393"/>
    </source>
</evidence>
<reference evidence="2" key="1">
    <citation type="submission" date="2017-02" db="UniProtKB">
        <authorList>
            <consortium name="WormBaseParasite"/>
        </authorList>
    </citation>
    <scope>IDENTIFICATION</scope>
</reference>
<keyword evidence="1" id="KW-1185">Reference proteome</keyword>
<dbReference type="WBParaSite" id="SMUV_0000355301-mRNA-1">
    <property type="protein sequence ID" value="SMUV_0000355301-mRNA-1"/>
    <property type="gene ID" value="SMUV_0000355301"/>
</dbReference>
<organism evidence="1 2">
    <name type="scientific">Syphacia muris</name>
    <dbReference type="NCBI Taxonomy" id="451379"/>
    <lineage>
        <taxon>Eukaryota</taxon>
        <taxon>Metazoa</taxon>
        <taxon>Ecdysozoa</taxon>
        <taxon>Nematoda</taxon>
        <taxon>Chromadorea</taxon>
        <taxon>Rhabditida</taxon>
        <taxon>Spirurina</taxon>
        <taxon>Oxyuridomorpha</taxon>
        <taxon>Oxyuroidea</taxon>
        <taxon>Oxyuridae</taxon>
        <taxon>Syphacia</taxon>
    </lineage>
</organism>
<dbReference type="AlphaFoldDB" id="A0A0N5AGT4"/>
<accession>A0A0N5AGT4</accession>